<feature type="compositionally biased region" description="Polar residues" evidence="7">
    <location>
        <begin position="323"/>
        <end position="341"/>
    </location>
</feature>
<dbReference type="PANTHER" id="PTHR12749">
    <property type="entry name" value="EXCISION REPAIR CROSS-COMPLEMENTING 1 ERCC1"/>
    <property type="match status" value="1"/>
</dbReference>
<dbReference type="GO" id="GO:0006312">
    <property type="term" value="P:mitotic recombination"/>
    <property type="evidence" value="ECO:0007669"/>
    <property type="project" value="TreeGrafter"/>
</dbReference>
<dbReference type="InterPro" id="IPR004579">
    <property type="entry name" value="ERCC1/RAD10/SWI10"/>
</dbReference>
<dbReference type="SUPFAM" id="SSF52980">
    <property type="entry name" value="Restriction endonuclease-like"/>
    <property type="match status" value="1"/>
</dbReference>
<feature type="region of interest" description="Disordered" evidence="7">
    <location>
        <begin position="323"/>
        <end position="388"/>
    </location>
</feature>
<dbReference type="FunFam" id="3.40.50.10130:FF:000001">
    <property type="entry name" value="DNA excision repair protein ERCC-1"/>
    <property type="match status" value="1"/>
</dbReference>
<proteinExistence type="inferred from homology"/>
<dbReference type="EMBL" id="JAUIRO010000006">
    <property type="protein sequence ID" value="KAK0709711.1"/>
    <property type="molecule type" value="Genomic_DNA"/>
</dbReference>
<dbReference type="AlphaFoldDB" id="A0AA40A5T2"/>
<feature type="compositionally biased region" description="Basic and acidic residues" evidence="7">
    <location>
        <begin position="343"/>
        <end position="354"/>
    </location>
</feature>
<organism evidence="9 10">
    <name type="scientific">Lasiosphaeria miniovina</name>
    <dbReference type="NCBI Taxonomy" id="1954250"/>
    <lineage>
        <taxon>Eukaryota</taxon>
        <taxon>Fungi</taxon>
        <taxon>Dikarya</taxon>
        <taxon>Ascomycota</taxon>
        <taxon>Pezizomycotina</taxon>
        <taxon>Sordariomycetes</taxon>
        <taxon>Sordariomycetidae</taxon>
        <taxon>Sordariales</taxon>
        <taxon>Lasiosphaeriaceae</taxon>
        <taxon>Lasiosphaeria</taxon>
    </lineage>
</organism>
<feature type="domain" description="ERCC1-like central" evidence="8">
    <location>
        <begin position="384"/>
        <end position="497"/>
    </location>
</feature>
<feature type="compositionally biased region" description="Acidic residues" evidence="7">
    <location>
        <begin position="645"/>
        <end position="657"/>
    </location>
</feature>
<evidence type="ECO:0000313" key="10">
    <source>
        <dbReference type="Proteomes" id="UP001172101"/>
    </source>
</evidence>
<dbReference type="CDD" id="cd22325">
    <property type="entry name" value="ERCC1_C-like"/>
    <property type="match status" value="1"/>
</dbReference>
<dbReference type="GO" id="GO:0003684">
    <property type="term" value="F:damaged DNA binding"/>
    <property type="evidence" value="ECO:0007669"/>
    <property type="project" value="InterPro"/>
</dbReference>
<dbReference type="GO" id="GO:0000110">
    <property type="term" value="C:nucleotide-excision repair factor 1 complex"/>
    <property type="evidence" value="ECO:0007669"/>
    <property type="project" value="TreeGrafter"/>
</dbReference>
<dbReference type="SUPFAM" id="SSF47781">
    <property type="entry name" value="RuvA domain 2-like"/>
    <property type="match status" value="1"/>
</dbReference>
<dbReference type="Proteomes" id="UP001172101">
    <property type="component" value="Unassembled WGS sequence"/>
</dbReference>
<name>A0AA40A5T2_9PEZI</name>
<comment type="subcellular location">
    <subcellularLocation>
        <location evidence="1">Nucleus</location>
    </subcellularLocation>
</comment>
<feature type="region of interest" description="Disordered" evidence="7">
    <location>
        <begin position="200"/>
        <end position="222"/>
    </location>
</feature>
<dbReference type="GeneID" id="85327477"/>
<comment type="caution">
    <text evidence="9">The sequence shown here is derived from an EMBL/GenBank/DDBJ whole genome shotgun (WGS) entry which is preliminary data.</text>
</comment>
<dbReference type="InterPro" id="IPR011335">
    <property type="entry name" value="Restrct_endonuc-II-like"/>
</dbReference>
<feature type="region of interest" description="Disordered" evidence="7">
    <location>
        <begin position="133"/>
        <end position="187"/>
    </location>
</feature>
<dbReference type="InterPro" id="IPR010994">
    <property type="entry name" value="RuvA_2-like"/>
</dbReference>
<dbReference type="NCBIfam" id="TIGR00597">
    <property type="entry name" value="rad10"/>
    <property type="match status" value="1"/>
</dbReference>
<feature type="compositionally biased region" description="Polar residues" evidence="7">
    <location>
        <begin position="358"/>
        <end position="386"/>
    </location>
</feature>
<keyword evidence="10" id="KW-1185">Reference proteome</keyword>
<dbReference type="PANTHER" id="PTHR12749:SF0">
    <property type="entry name" value="DNA EXCISION REPAIR PROTEIN ERCC-1"/>
    <property type="match status" value="1"/>
</dbReference>
<evidence type="ECO:0000256" key="6">
    <source>
        <dbReference type="ARBA" id="ARBA00023242"/>
    </source>
</evidence>
<dbReference type="RefSeq" id="XP_060293015.1">
    <property type="nucleotide sequence ID" value="XM_060444207.1"/>
</dbReference>
<protein>
    <recommendedName>
        <fullName evidence="8">ERCC1-like central domain-containing protein</fullName>
    </recommendedName>
</protein>
<evidence type="ECO:0000256" key="3">
    <source>
        <dbReference type="ARBA" id="ARBA00022763"/>
    </source>
</evidence>
<evidence type="ECO:0000256" key="1">
    <source>
        <dbReference type="ARBA" id="ARBA00004123"/>
    </source>
</evidence>
<evidence type="ECO:0000256" key="2">
    <source>
        <dbReference type="ARBA" id="ARBA00008283"/>
    </source>
</evidence>
<evidence type="ECO:0000256" key="5">
    <source>
        <dbReference type="ARBA" id="ARBA00023204"/>
    </source>
</evidence>
<feature type="compositionally biased region" description="Polar residues" evidence="7">
    <location>
        <begin position="30"/>
        <end position="40"/>
    </location>
</feature>
<dbReference type="GO" id="GO:0070522">
    <property type="term" value="C:ERCC4-ERCC1 complex"/>
    <property type="evidence" value="ECO:0007669"/>
    <property type="project" value="TreeGrafter"/>
</dbReference>
<dbReference type="GO" id="GO:0003697">
    <property type="term" value="F:single-stranded DNA binding"/>
    <property type="evidence" value="ECO:0007669"/>
    <property type="project" value="TreeGrafter"/>
</dbReference>
<keyword evidence="3" id="KW-0227">DNA damage</keyword>
<dbReference type="InterPro" id="IPR047260">
    <property type="entry name" value="ERCC1-like_central_dom"/>
</dbReference>
<keyword evidence="5" id="KW-0234">DNA repair</keyword>
<keyword evidence="6" id="KW-0539">Nucleus</keyword>
<feature type="region of interest" description="Disordered" evidence="7">
    <location>
        <begin position="582"/>
        <end position="675"/>
    </location>
</feature>
<evidence type="ECO:0000313" key="9">
    <source>
        <dbReference type="EMBL" id="KAK0709711.1"/>
    </source>
</evidence>
<dbReference type="GO" id="GO:0070914">
    <property type="term" value="P:UV-damage excision repair"/>
    <property type="evidence" value="ECO:0007669"/>
    <property type="project" value="TreeGrafter"/>
</dbReference>
<dbReference type="Pfam" id="PF03834">
    <property type="entry name" value="Rad10"/>
    <property type="match status" value="1"/>
</dbReference>
<evidence type="ECO:0000259" key="8">
    <source>
        <dbReference type="Pfam" id="PF03834"/>
    </source>
</evidence>
<evidence type="ECO:0000256" key="7">
    <source>
        <dbReference type="SAM" id="MobiDB-lite"/>
    </source>
</evidence>
<accession>A0AA40A5T2</accession>
<dbReference type="Gene3D" id="1.10.150.20">
    <property type="entry name" value="5' to 3' exonuclease, C-terminal subdomain"/>
    <property type="match status" value="1"/>
</dbReference>
<dbReference type="Gene3D" id="3.40.50.10130">
    <property type="match status" value="1"/>
</dbReference>
<reference evidence="9" key="1">
    <citation type="submission" date="2023-06" db="EMBL/GenBank/DDBJ databases">
        <title>Genome-scale phylogeny and comparative genomics of the fungal order Sordariales.</title>
        <authorList>
            <consortium name="Lawrence Berkeley National Laboratory"/>
            <person name="Hensen N."/>
            <person name="Bonometti L."/>
            <person name="Westerberg I."/>
            <person name="Brannstrom I.O."/>
            <person name="Guillou S."/>
            <person name="Cros-Aarteil S."/>
            <person name="Calhoun S."/>
            <person name="Haridas S."/>
            <person name="Kuo A."/>
            <person name="Mondo S."/>
            <person name="Pangilinan J."/>
            <person name="Riley R."/>
            <person name="LaButti K."/>
            <person name="Andreopoulos B."/>
            <person name="Lipzen A."/>
            <person name="Chen C."/>
            <person name="Yanf M."/>
            <person name="Daum C."/>
            <person name="Ng V."/>
            <person name="Clum A."/>
            <person name="Steindorff A."/>
            <person name="Ohm R."/>
            <person name="Martin F."/>
            <person name="Silar P."/>
            <person name="Natvig D."/>
            <person name="Lalanne C."/>
            <person name="Gautier V."/>
            <person name="Ament-velasquez S.L."/>
            <person name="Kruys A."/>
            <person name="Hutchinson M.I."/>
            <person name="Powell A.J."/>
            <person name="Barry K."/>
            <person name="Miller A.N."/>
            <person name="Grigoriev I.V."/>
            <person name="Debuchy R."/>
            <person name="Gladieux P."/>
            <person name="Thoren M.H."/>
            <person name="Johannesson H."/>
        </authorList>
    </citation>
    <scope>NUCLEOTIDE SEQUENCE</scope>
    <source>
        <strain evidence="9">SMH2392-1A</strain>
    </source>
</reference>
<feature type="compositionally biased region" description="Polar residues" evidence="7">
    <location>
        <begin position="178"/>
        <end position="187"/>
    </location>
</feature>
<feature type="compositionally biased region" description="Low complexity" evidence="7">
    <location>
        <begin position="62"/>
        <end position="81"/>
    </location>
</feature>
<feature type="compositionally biased region" description="Polar residues" evidence="7">
    <location>
        <begin position="213"/>
        <end position="222"/>
    </location>
</feature>
<comment type="similarity">
    <text evidence="2">Belongs to the ERCC1/RAD10/SWI10 family.</text>
</comment>
<evidence type="ECO:0000256" key="4">
    <source>
        <dbReference type="ARBA" id="ARBA00023125"/>
    </source>
</evidence>
<keyword evidence="4" id="KW-0238">DNA-binding</keyword>
<feature type="region of interest" description="Disordered" evidence="7">
    <location>
        <begin position="1"/>
        <end position="83"/>
    </location>
</feature>
<gene>
    <name evidence="9" type="ORF">B0T26DRAFT_743079</name>
</gene>
<dbReference type="GO" id="GO:0006302">
    <property type="term" value="P:double-strand break repair"/>
    <property type="evidence" value="ECO:0007669"/>
    <property type="project" value="UniProtKB-ARBA"/>
</dbReference>
<sequence length="689" mass="75370">MERSKARPLADPQPVQAPVHKLRRKLQKIPTRQRNNSSEHLISPVGTVPELSHLATHDAQPRSSLSSSDSPMSPASATSATMRRRAKTPIYWIGQLENSQKPGNTLSKTPSLELIAEQYRALVDSPSSNSIYFESYLEPQPSPSGDDGHSVEQHTPTDAAEESQGRGPGRRDGLVGGSPTSDDSTLVSFEEETVYFKPVSFSPEPTSPYLENPLQSPSPTPDSLSLQICLDLLTRDLSSALAKRPVRTSPETSALQVWVMIEAYEKLRDELSQASLGNEELRPLQTVFDMWLRALYSVHDRLAGDGRSSDENDDFLAALAATESTRGPGQGSAQKIQQPTPQRVERNTPQRLDRAPPSNLSAASGSKIVQPTPQALPSRSSGSSILVSPRQKGNPVLANLKSMPWEYSDIVADYGLGLTTCALFLSLKYHRLHPEYIYTRIRNLQGKYNLRILLTMVDIPNHEDSLRELSKTSIVNNVTVILCWSAVEAARYLELYKSYEHANFSAIRGQQATGYAEKLVEFVTVPRSINKADAVALVSSFGSLRHAINADPEQVSVISGWGERKVKNWCKVVEEPFRVKKAAKRRVGEDPTSSSVPRPRGAVLDAAVPIGSVSRRDKAPTPASQNTRAAGGQLPGQDKTTQSFEADEEALIAEADPELNQTQTAPALRGDDRLSDGIAAALARLRREG</sequence>